<dbReference type="Proteomes" id="UP000244755">
    <property type="component" value="Chromosome 1"/>
</dbReference>
<evidence type="ECO:0000256" key="1">
    <source>
        <dbReference type="SAM" id="MobiDB-lite"/>
    </source>
</evidence>
<evidence type="ECO:0000313" key="2">
    <source>
        <dbReference type="EMBL" id="AWB23155.1"/>
    </source>
</evidence>
<organism evidence="2 3">
    <name type="scientific">Methylobacterium currus</name>
    <dbReference type="NCBI Taxonomy" id="2051553"/>
    <lineage>
        <taxon>Bacteria</taxon>
        <taxon>Pseudomonadati</taxon>
        <taxon>Pseudomonadota</taxon>
        <taxon>Alphaproteobacteria</taxon>
        <taxon>Hyphomicrobiales</taxon>
        <taxon>Methylobacteriaceae</taxon>
        <taxon>Methylobacterium</taxon>
    </lineage>
</organism>
<proteinExistence type="predicted"/>
<keyword evidence="3" id="KW-1185">Reference proteome</keyword>
<reference evidence="2 3" key="1">
    <citation type="submission" date="2018-04" db="EMBL/GenBank/DDBJ databases">
        <title>Methylobacterium sp. PR1016A genome.</title>
        <authorList>
            <person name="Park W."/>
        </authorList>
    </citation>
    <scope>NUCLEOTIDE SEQUENCE [LARGE SCALE GENOMIC DNA]</scope>
    <source>
        <strain evidence="2 3">PR1016A</strain>
    </source>
</reference>
<evidence type="ECO:0000313" key="3">
    <source>
        <dbReference type="Proteomes" id="UP000244755"/>
    </source>
</evidence>
<dbReference type="AlphaFoldDB" id="A0A2R4WNS0"/>
<dbReference type="RefSeq" id="WP_099954954.1">
    <property type="nucleotide sequence ID" value="NZ_CP028843.1"/>
</dbReference>
<accession>A0A2R4WNS0</accession>
<sequence length="81" mass="8310">MDASGHQSAPPSLLRRTWRIALLAVAASLAATHFLAARMAPGPGREAVATLRGVVEPETTGSIAGPAARTRLDPCGVPSRP</sequence>
<dbReference type="EMBL" id="CP028843">
    <property type="protein sequence ID" value="AWB23155.1"/>
    <property type="molecule type" value="Genomic_DNA"/>
</dbReference>
<protein>
    <submittedName>
        <fullName evidence="2">Uncharacterized protein</fullName>
    </submittedName>
</protein>
<name>A0A2R4WNS0_9HYPH</name>
<feature type="region of interest" description="Disordered" evidence="1">
    <location>
        <begin position="59"/>
        <end position="81"/>
    </location>
</feature>
<gene>
    <name evidence="2" type="ORF">DA075_21475</name>
</gene>
<dbReference type="KEGG" id="mee:DA075_21475"/>
<dbReference type="OrthoDB" id="8002927at2"/>